<accession>A0ABU8WYN4</accession>
<dbReference type="PANTHER" id="PTHR30419">
    <property type="entry name" value="HTH-TYPE TRANSCRIPTIONAL REGULATOR YBHD"/>
    <property type="match status" value="1"/>
</dbReference>
<dbReference type="Pfam" id="PF00126">
    <property type="entry name" value="HTH_1"/>
    <property type="match status" value="1"/>
</dbReference>
<sequence>MRIDFDPITLRLFLAVCEEGSIVRAADRMSIVPSAVSKRMAALEDDVGIELLQRGAGGMGPTEAGQALARQAREVLAGMDRMHTTMRDMATGGAGTVRILASLAALSHRLPADIAAVLGKHPALKLSLREASSSEMVRQVKEGAADLAVCWDVADLTGLRSVPYRPDHACALVSRGHPLSRRKSVPFAETLGYDHVSAMPGSMMETMLRRHAAVAGKTLQPRIEVESFEGVAHVVAADLGIGILPREVLRPWVDALPIRVIPLSDEWATRRFVVCFRTEPYVSRAAQIVAEGLRLAATIAAE</sequence>
<gene>
    <name evidence="6" type="ORF">WKW82_34885</name>
</gene>
<evidence type="ECO:0000256" key="3">
    <source>
        <dbReference type="ARBA" id="ARBA00023125"/>
    </source>
</evidence>
<evidence type="ECO:0000256" key="1">
    <source>
        <dbReference type="ARBA" id="ARBA00009437"/>
    </source>
</evidence>
<reference evidence="6 7" key="1">
    <citation type="submission" date="2024-03" db="EMBL/GenBank/DDBJ databases">
        <title>Novel species of the genus Variovorax.</title>
        <authorList>
            <person name="Liu Q."/>
            <person name="Xin Y.-H."/>
        </authorList>
    </citation>
    <scope>NUCLEOTIDE SEQUENCE [LARGE SCALE GENOMIC DNA]</scope>
    <source>
        <strain evidence="6 7">KACC 18900</strain>
    </source>
</reference>
<evidence type="ECO:0000259" key="5">
    <source>
        <dbReference type="PROSITE" id="PS50931"/>
    </source>
</evidence>
<keyword evidence="7" id="KW-1185">Reference proteome</keyword>
<dbReference type="Gene3D" id="1.10.10.10">
    <property type="entry name" value="Winged helix-like DNA-binding domain superfamily/Winged helix DNA-binding domain"/>
    <property type="match status" value="1"/>
</dbReference>
<evidence type="ECO:0000256" key="4">
    <source>
        <dbReference type="ARBA" id="ARBA00023163"/>
    </source>
</evidence>
<name>A0ABU8WYN4_9BURK</name>
<dbReference type="InterPro" id="IPR000847">
    <property type="entry name" value="LysR_HTH_N"/>
</dbReference>
<protein>
    <submittedName>
        <fullName evidence="6">LysR family transcriptional regulator</fullName>
    </submittedName>
</protein>
<keyword evidence="2" id="KW-0805">Transcription regulation</keyword>
<dbReference type="InterPro" id="IPR036390">
    <property type="entry name" value="WH_DNA-bd_sf"/>
</dbReference>
<proteinExistence type="inferred from homology"/>
<keyword evidence="3" id="KW-0238">DNA-binding</keyword>
<dbReference type="SUPFAM" id="SSF46785">
    <property type="entry name" value="Winged helix' DNA-binding domain"/>
    <property type="match status" value="1"/>
</dbReference>
<evidence type="ECO:0000313" key="6">
    <source>
        <dbReference type="EMBL" id="MEJ8851858.1"/>
    </source>
</evidence>
<comment type="similarity">
    <text evidence="1">Belongs to the LysR transcriptional regulatory family.</text>
</comment>
<evidence type="ECO:0000256" key="2">
    <source>
        <dbReference type="ARBA" id="ARBA00023015"/>
    </source>
</evidence>
<dbReference type="PANTHER" id="PTHR30419:SF2">
    <property type="entry name" value="LYSR FAMILY TRANSCRIPTIONAL REGULATOR"/>
    <property type="match status" value="1"/>
</dbReference>
<dbReference type="EMBL" id="JBBKZT010000028">
    <property type="protein sequence ID" value="MEJ8851858.1"/>
    <property type="molecule type" value="Genomic_DNA"/>
</dbReference>
<dbReference type="Gene3D" id="3.40.190.290">
    <property type="match status" value="1"/>
</dbReference>
<dbReference type="Pfam" id="PF03466">
    <property type="entry name" value="LysR_substrate"/>
    <property type="match status" value="1"/>
</dbReference>
<dbReference type="InterPro" id="IPR050950">
    <property type="entry name" value="HTH-type_LysR_regulators"/>
</dbReference>
<dbReference type="InterPro" id="IPR036388">
    <property type="entry name" value="WH-like_DNA-bd_sf"/>
</dbReference>
<keyword evidence="4" id="KW-0804">Transcription</keyword>
<dbReference type="InterPro" id="IPR005119">
    <property type="entry name" value="LysR_subst-bd"/>
</dbReference>
<feature type="domain" description="HTH lysR-type" evidence="5">
    <location>
        <begin position="10"/>
        <end position="62"/>
    </location>
</feature>
<dbReference type="PROSITE" id="PS50931">
    <property type="entry name" value="HTH_LYSR"/>
    <property type="match status" value="1"/>
</dbReference>
<comment type="caution">
    <text evidence="6">The sequence shown here is derived from an EMBL/GenBank/DDBJ whole genome shotgun (WGS) entry which is preliminary data.</text>
</comment>
<organism evidence="6 7">
    <name type="scientific">Variovorax rhizosphaerae</name>
    <dbReference type="NCBI Taxonomy" id="1836200"/>
    <lineage>
        <taxon>Bacteria</taxon>
        <taxon>Pseudomonadati</taxon>
        <taxon>Pseudomonadota</taxon>
        <taxon>Betaproteobacteria</taxon>
        <taxon>Burkholderiales</taxon>
        <taxon>Comamonadaceae</taxon>
        <taxon>Variovorax</taxon>
    </lineage>
</organism>
<dbReference type="SUPFAM" id="SSF53850">
    <property type="entry name" value="Periplasmic binding protein-like II"/>
    <property type="match status" value="1"/>
</dbReference>
<dbReference type="RefSeq" id="WP_340347654.1">
    <property type="nucleotide sequence ID" value="NZ_JBBKZT010000028.1"/>
</dbReference>
<dbReference type="Proteomes" id="UP001385892">
    <property type="component" value="Unassembled WGS sequence"/>
</dbReference>
<evidence type="ECO:0000313" key="7">
    <source>
        <dbReference type="Proteomes" id="UP001385892"/>
    </source>
</evidence>